<dbReference type="Proteomes" id="UP000584931">
    <property type="component" value="Unassembled WGS sequence"/>
</dbReference>
<feature type="transmembrane region" description="Helical" evidence="1">
    <location>
        <begin position="128"/>
        <end position="149"/>
    </location>
</feature>
<feature type="transmembrane region" description="Helical" evidence="1">
    <location>
        <begin position="97"/>
        <end position="122"/>
    </location>
</feature>
<feature type="transmembrane region" description="Helical" evidence="1">
    <location>
        <begin position="66"/>
        <end position="85"/>
    </location>
</feature>
<dbReference type="Pfam" id="PF19545">
    <property type="entry name" value="DUF6069"/>
    <property type="match status" value="1"/>
</dbReference>
<name>A0A7Y9XIL7_9ACTN</name>
<dbReference type="RefSeq" id="WP_218908815.1">
    <property type="nucleotide sequence ID" value="NZ_JACCHL010000001.1"/>
</dbReference>
<feature type="transmembrane region" description="Helical" evidence="1">
    <location>
        <begin position="21"/>
        <end position="46"/>
    </location>
</feature>
<protein>
    <submittedName>
        <fullName evidence="2">Uncharacterized protein</fullName>
    </submittedName>
</protein>
<dbReference type="AlphaFoldDB" id="A0A7Y9XIL7"/>
<comment type="caution">
    <text evidence="2">The sequence shown here is derived from an EMBL/GenBank/DDBJ whole genome shotgun (WGS) entry which is preliminary data.</text>
</comment>
<sequence>MSVTVRVRGGFLRRVATRRPAVVIAGAVATALGVNLALWSAGLVLGGSFQYVEADGSLHTTTAPQGVITMTVLPMSGGLALAALLAAAQRRAVSRRVVLRSAQAIGAGAALATAAPTFTAGFDTPSTVALGLMHAVIAALVVLALEALVRRSGADRAVVTQAAR</sequence>
<proteinExistence type="predicted"/>
<organism evidence="2 3">
    <name type="scientific">Nocardiopsis sinuspersici</name>
    <dbReference type="NCBI Taxonomy" id="501010"/>
    <lineage>
        <taxon>Bacteria</taxon>
        <taxon>Bacillati</taxon>
        <taxon>Actinomycetota</taxon>
        <taxon>Actinomycetes</taxon>
        <taxon>Streptosporangiales</taxon>
        <taxon>Nocardiopsidaceae</taxon>
        <taxon>Nocardiopsis</taxon>
    </lineage>
</organism>
<keyword evidence="1" id="KW-1133">Transmembrane helix</keyword>
<keyword evidence="1" id="KW-0472">Membrane</keyword>
<evidence type="ECO:0000256" key="1">
    <source>
        <dbReference type="SAM" id="Phobius"/>
    </source>
</evidence>
<accession>A0A7Y9XIL7</accession>
<evidence type="ECO:0000313" key="2">
    <source>
        <dbReference type="EMBL" id="NYH55130.1"/>
    </source>
</evidence>
<dbReference type="EMBL" id="JACCHL010000001">
    <property type="protein sequence ID" value="NYH55130.1"/>
    <property type="molecule type" value="Genomic_DNA"/>
</dbReference>
<reference evidence="2 3" key="1">
    <citation type="submission" date="2020-07" db="EMBL/GenBank/DDBJ databases">
        <title>Sequencing the genomes of 1000 actinobacteria strains.</title>
        <authorList>
            <person name="Klenk H.-P."/>
        </authorList>
    </citation>
    <scope>NUCLEOTIDE SEQUENCE [LARGE SCALE GENOMIC DNA]</scope>
    <source>
        <strain evidence="2 3">DSM 45278</strain>
    </source>
</reference>
<evidence type="ECO:0000313" key="3">
    <source>
        <dbReference type="Proteomes" id="UP000584931"/>
    </source>
</evidence>
<keyword evidence="1" id="KW-0812">Transmembrane</keyword>
<dbReference type="InterPro" id="IPR045713">
    <property type="entry name" value="DUF6069"/>
</dbReference>
<gene>
    <name evidence="2" type="ORF">HNR06_004719</name>
</gene>